<proteinExistence type="predicted"/>
<dbReference type="EMBL" id="KN840470">
    <property type="protein sequence ID" value="KIP09150.1"/>
    <property type="molecule type" value="Genomic_DNA"/>
</dbReference>
<dbReference type="HOGENOM" id="CLU_1644329_0_0_1"/>
<name>A0A0C3SCV4_PHLG1</name>
<reference evidence="1 2" key="1">
    <citation type="journal article" date="2014" name="PLoS Genet.">
        <title>Analysis of the Phlebiopsis gigantea genome, transcriptome and secretome provides insight into its pioneer colonization strategies of wood.</title>
        <authorList>
            <person name="Hori C."/>
            <person name="Ishida T."/>
            <person name="Igarashi K."/>
            <person name="Samejima M."/>
            <person name="Suzuki H."/>
            <person name="Master E."/>
            <person name="Ferreira P."/>
            <person name="Ruiz-Duenas F.J."/>
            <person name="Held B."/>
            <person name="Canessa P."/>
            <person name="Larrondo L.F."/>
            <person name="Schmoll M."/>
            <person name="Druzhinina I.S."/>
            <person name="Kubicek C.P."/>
            <person name="Gaskell J.A."/>
            <person name="Kersten P."/>
            <person name="St John F."/>
            <person name="Glasner J."/>
            <person name="Sabat G."/>
            <person name="Splinter BonDurant S."/>
            <person name="Syed K."/>
            <person name="Yadav J."/>
            <person name="Mgbeahuruike A.C."/>
            <person name="Kovalchuk A."/>
            <person name="Asiegbu F.O."/>
            <person name="Lackner G."/>
            <person name="Hoffmeister D."/>
            <person name="Rencoret J."/>
            <person name="Gutierrez A."/>
            <person name="Sun H."/>
            <person name="Lindquist E."/>
            <person name="Barry K."/>
            <person name="Riley R."/>
            <person name="Grigoriev I.V."/>
            <person name="Henrissat B."/>
            <person name="Kues U."/>
            <person name="Berka R.M."/>
            <person name="Martinez A.T."/>
            <person name="Covert S.F."/>
            <person name="Blanchette R.A."/>
            <person name="Cullen D."/>
        </authorList>
    </citation>
    <scope>NUCLEOTIDE SEQUENCE [LARGE SCALE GENOMIC DNA]</scope>
    <source>
        <strain evidence="1 2">11061_1 CR5-6</strain>
    </source>
</reference>
<dbReference type="Proteomes" id="UP000053257">
    <property type="component" value="Unassembled WGS sequence"/>
</dbReference>
<evidence type="ECO:0000313" key="1">
    <source>
        <dbReference type="EMBL" id="KIP09150.1"/>
    </source>
</evidence>
<protein>
    <submittedName>
        <fullName evidence="1">Uncharacterized protein</fullName>
    </submittedName>
</protein>
<dbReference type="OrthoDB" id="2775029at2759"/>
<keyword evidence="2" id="KW-1185">Reference proteome</keyword>
<organism evidence="1 2">
    <name type="scientific">Phlebiopsis gigantea (strain 11061_1 CR5-6)</name>
    <name type="common">White-rot fungus</name>
    <name type="synonym">Peniophora gigantea</name>
    <dbReference type="NCBI Taxonomy" id="745531"/>
    <lineage>
        <taxon>Eukaryota</taxon>
        <taxon>Fungi</taxon>
        <taxon>Dikarya</taxon>
        <taxon>Basidiomycota</taxon>
        <taxon>Agaricomycotina</taxon>
        <taxon>Agaricomycetes</taxon>
        <taxon>Polyporales</taxon>
        <taxon>Phanerochaetaceae</taxon>
        <taxon>Phlebiopsis</taxon>
    </lineage>
</organism>
<evidence type="ECO:0000313" key="2">
    <source>
        <dbReference type="Proteomes" id="UP000053257"/>
    </source>
</evidence>
<accession>A0A0C3SCV4</accession>
<dbReference type="AlphaFoldDB" id="A0A0C3SCV4"/>
<sequence>MAKDARKIFEAHWEEAKKRFGVWNAGLTLKSFIEKNIKEIDLDPWAEGRAAGEGATHLRLRYTGSNSPLTYDCLLVFCKIAPTTRNPCLFHLESKTLIPISDSVILFRKGQWYYAARPPLPEDGRQLEDWENVRCLTARFTVPWVDPPTGGQEGTKMDTEA</sequence>
<gene>
    <name evidence="1" type="ORF">PHLGIDRAFT_34654</name>
</gene>